<feature type="transmembrane region" description="Helical" evidence="1">
    <location>
        <begin position="52"/>
        <end position="70"/>
    </location>
</feature>
<gene>
    <name evidence="3" type="ORF">LAFE_0E00188G</name>
</gene>
<accession>A0A1G4MC50</accession>
<proteinExistence type="predicted"/>
<keyword evidence="1" id="KW-1133">Transmembrane helix</keyword>
<feature type="domain" description="K+ potassium transporter integral membrane" evidence="2">
    <location>
        <begin position="15"/>
        <end position="188"/>
    </location>
</feature>
<keyword evidence="1" id="KW-0812">Transmembrane</keyword>
<protein>
    <submittedName>
        <fullName evidence="3">LAFE_0E00188g1_1</fullName>
    </submittedName>
</protein>
<evidence type="ECO:0000313" key="3">
    <source>
        <dbReference type="EMBL" id="SCW01464.1"/>
    </source>
</evidence>
<evidence type="ECO:0000259" key="2">
    <source>
        <dbReference type="Pfam" id="PF02705"/>
    </source>
</evidence>
<dbReference type="EMBL" id="LT598488">
    <property type="protein sequence ID" value="SCW01464.1"/>
    <property type="molecule type" value="Genomic_DNA"/>
</dbReference>
<organism evidence="3 4">
    <name type="scientific">Lachancea fermentati</name>
    <name type="common">Zygosaccharomyces fermentati</name>
    <dbReference type="NCBI Taxonomy" id="4955"/>
    <lineage>
        <taxon>Eukaryota</taxon>
        <taxon>Fungi</taxon>
        <taxon>Dikarya</taxon>
        <taxon>Ascomycota</taxon>
        <taxon>Saccharomycotina</taxon>
        <taxon>Saccharomycetes</taxon>
        <taxon>Saccharomycetales</taxon>
        <taxon>Saccharomycetaceae</taxon>
        <taxon>Lachancea</taxon>
    </lineage>
</organism>
<feature type="transmembrane region" description="Helical" evidence="1">
    <location>
        <begin position="170"/>
        <end position="189"/>
    </location>
</feature>
<dbReference type="GO" id="GO:0016020">
    <property type="term" value="C:membrane"/>
    <property type="evidence" value="ECO:0007669"/>
    <property type="project" value="InterPro"/>
</dbReference>
<feature type="transmembrane region" description="Helical" evidence="1">
    <location>
        <begin position="92"/>
        <end position="123"/>
    </location>
</feature>
<feature type="transmembrane region" description="Helical" evidence="1">
    <location>
        <begin position="144"/>
        <end position="164"/>
    </location>
</feature>
<keyword evidence="1" id="KW-0472">Membrane</keyword>
<dbReference type="OrthoDB" id="504708at2759"/>
<reference evidence="4" key="1">
    <citation type="submission" date="2016-03" db="EMBL/GenBank/DDBJ databases">
        <authorList>
            <person name="Devillers H."/>
        </authorList>
    </citation>
    <scope>NUCLEOTIDE SEQUENCE [LARGE SCALE GENOMIC DNA]</scope>
</reference>
<keyword evidence="4" id="KW-1185">Reference proteome</keyword>
<dbReference type="PANTHER" id="PTHR30540">
    <property type="entry name" value="OSMOTIC STRESS POTASSIUM TRANSPORTER"/>
    <property type="match status" value="1"/>
</dbReference>
<dbReference type="Proteomes" id="UP000190831">
    <property type="component" value="Chromosome E"/>
</dbReference>
<dbReference type="InterPro" id="IPR003855">
    <property type="entry name" value="K+_transporter"/>
</dbReference>
<dbReference type="InterPro" id="IPR053951">
    <property type="entry name" value="K_trans_N"/>
</dbReference>
<dbReference type="GO" id="GO:0015079">
    <property type="term" value="F:potassium ion transmembrane transporter activity"/>
    <property type="evidence" value="ECO:0007669"/>
    <property type="project" value="InterPro"/>
</dbReference>
<dbReference type="PANTHER" id="PTHR30540:SF83">
    <property type="entry name" value="K+ POTASSIUM TRANSPORTER"/>
    <property type="match status" value="1"/>
</dbReference>
<dbReference type="AlphaFoldDB" id="A0A1G4MC50"/>
<sequence>MFQAPRKLLIFLKLQDNFDAIGSIVLSITGSEAIFASVGHFTPLSMQLMPRLFVYPYLLLTYLGQASYLLDHPLKVANVLFSSIPGGPSGKIYWYVLVLSTLATIITPQVLISGCFLITGQMMKIEFLPHFKIHHKPANNKGQIFVLTIFFLKIAVICTCDGFKSSTNVAAASELGILTSCLLLLFLFLRQRSSFTSFIGLL</sequence>
<dbReference type="STRING" id="4955.A0A1G4MC50"/>
<evidence type="ECO:0000313" key="4">
    <source>
        <dbReference type="Proteomes" id="UP000190831"/>
    </source>
</evidence>
<feature type="transmembrane region" description="Helical" evidence="1">
    <location>
        <begin position="20"/>
        <end position="40"/>
    </location>
</feature>
<evidence type="ECO:0000256" key="1">
    <source>
        <dbReference type="SAM" id="Phobius"/>
    </source>
</evidence>
<dbReference type="Pfam" id="PF02705">
    <property type="entry name" value="K_trans"/>
    <property type="match status" value="1"/>
</dbReference>
<name>A0A1G4MC50_LACFM</name>